<feature type="compositionally biased region" description="Pro residues" evidence="1">
    <location>
        <begin position="34"/>
        <end position="44"/>
    </location>
</feature>
<evidence type="ECO:0000313" key="2">
    <source>
        <dbReference type="EMBL" id="SMC20585.1"/>
    </source>
</evidence>
<feature type="region of interest" description="Disordered" evidence="1">
    <location>
        <begin position="13"/>
        <end position="48"/>
    </location>
</feature>
<evidence type="ECO:0000256" key="1">
    <source>
        <dbReference type="SAM" id="MobiDB-lite"/>
    </source>
</evidence>
<dbReference type="EMBL" id="FWXF01000003">
    <property type="protein sequence ID" value="SMC20585.1"/>
    <property type="molecule type" value="Genomic_DNA"/>
</dbReference>
<proteinExistence type="predicted"/>
<dbReference type="AlphaFoldDB" id="A0A1W1X9A0"/>
<dbReference type="STRING" id="1121390.SAMN02746041_00956"/>
<gene>
    <name evidence="2" type="ORF">SAMN02746041_00956</name>
</gene>
<organism evidence="2 3">
    <name type="scientific">Desulfacinum hydrothermale DSM 13146</name>
    <dbReference type="NCBI Taxonomy" id="1121390"/>
    <lineage>
        <taxon>Bacteria</taxon>
        <taxon>Pseudomonadati</taxon>
        <taxon>Thermodesulfobacteriota</taxon>
        <taxon>Syntrophobacteria</taxon>
        <taxon>Syntrophobacterales</taxon>
        <taxon>Syntrophobacteraceae</taxon>
        <taxon>Desulfacinum</taxon>
    </lineage>
</organism>
<accession>A0A1W1X9A0</accession>
<name>A0A1W1X9A0_9BACT</name>
<reference evidence="2 3" key="1">
    <citation type="submission" date="2017-04" db="EMBL/GenBank/DDBJ databases">
        <authorList>
            <person name="Afonso C.L."/>
            <person name="Miller P.J."/>
            <person name="Scott M.A."/>
            <person name="Spackman E."/>
            <person name="Goraichik I."/>
            <person name="Dimitrov K.M."/>
            <person name="Suarez D.L."/>
            <person name="Swayne D.E."/>
        </authorList>
    </citation>
    <scope>NUCLEOTIDE SEQUENCE [LARGE SCALE GENOMIC DNA]</scope>
    <source>
        <strain evidence="2 3">DSM 13146</strain>
    </source>
</reference>
<protein>
    <submittedName>
        <fullName evidence="2">Uncharacterized protein</fullName>
    </submittedName>
</protein>
<dbReference type="Proteomes" id="UP000192783">
    <property type="component" value="Unassembled WGS sequence"/>
</dbReference>
<keyword evidence="3" id="KW-1185">Reference proteome</keyword>
<sequence>MRAIGITAVVDPSGTIRPPLPPGRTPFLPRTPTARPPPGPPPPQVRAGFYSERRPQKRWKHLRCQLSEAVPTPGGTFPWVPVPGHGTFRSFSHTKTAVCKIPAHAPFSGIFFAHLQIRAGSRPMFRIQTRARTLGDAPSLQPGPTGRTWAVSITGGMAETRLLGRCHKAGGRQ</sequence>
<evidence type="ECO:0000313" key="3">
    <source>
        <dbReference type="Proteomes" id="UP000192783"/>
    </source>
</evidence>